<gene>
    <name evidence="1" type="ORF">NKI27_12570</name>
</gene>
<dbReference type="InterPro" id="IPR015867">
    <property type="entry name" value="N-reg_PII/ATP_PRibTrfase_C"/>
</dbReference>
<proteinExistence type="predicted"/>
<dbReference type="PANTHER" id="PTHR41774">
    <property type="match status" value="1"/>
</dbReference>
<dbReference type="SUPFAM" id="SSF102705">
    <property type="entry name" value="NIF3 (NGG1p interacting factor 3)-like"/>
    <property type="match status" value="1"/>
</dbReference>
<dbReference type="Gene3D" id="3.30.70.120">
    <property type="match status" value="1"/>
</dbReference>
<dbReference type="InterPro" id="IPR036069">
    <property type="entry name" value="DUF34/NIF3_sf"/>
</dbReference>
<name>A0ABY6MYJ1_9ALTE</name>
<organism evidence="1 2">
    <name type="scientific">Alkalimarinus alittae</name>
    <dbReference type="NCBI Taxonomy" id="2961619"/>
    <lineage>
        <taxon>Bacteria</taxon>
        <taxon>Pseudomonadati</taxon>
        <taxon>Pseudomonadota</taxon>
        <taxon>Gammaproteobacteria</taxon>
        <taxon>Alteromonadales</taxon>
        <taxon>Alteromonadaceae</taxon>
        <taxon>Alkalimarinus</taxon>
    </lineage>
</organism>
<dbReference type="RefSeq" id="WP_265046395.1">
    <property type="nucleotide sequence ID" value="NZ_CP100390.1"/>
</dbReference>
<accession>A0ABY6MYJ1</accession>
<reference evidence="1" key="1">
    <citation type="submission" date="2022-06" db="EMBL/GenBank/DDBJ databases">
        <title>Alkalimarinus sp. nov., isolated from gut of a Alitta virens.</title>
        <authorList>
            <person name="Yang A.I."/>
            <person name="Shin N.-R."/>
        </authorList>
    </citation>
    <scope>NUCLEOTIDE SEQUENCE</scope>
    <source>
        <strain evidence="1">A2M4</strain>
    </source>
</reference>
<keyword evidence="2" id="KW-1185">Reference proteome</keyword>
<dbReference type="PANTHER" id="PTHR41774:SF1">
    <property type="entry name" value="NGG1P INTERACTING FACTOR NIF3"/>
    <property type="match status" value="1"/>
</dbReference>
<protein>
    <submittedName>
        <fullName evidence="1">YqfO family protein</fullName>
    </submittedName>
</protein>
<evidence type="ECO:0000313" key="2">
    <source>
        <dbReference type="Proteomes" id="UP001163739"/>
    </source>
</evidence>
<evidence type="ECO:0000313" key="1">
    <source>
        <dbReference type="EMBL" id="UZE94903.1"/>
    </source>
</evidence>
<dbReference type="Proteomes" id="UP001163739">
    <property type="component" value="Chromosome"/>
</dbReference>
<sequence>MYKICFYVPESHLEIVKMALFNAGAGRQGLYEHCCWQSKGEGQFRPMIGSNPFIGDAGELEVVSEYKVEMVCMRKFTKDAVEALKQAHPYEEPAFDVSEIISV</sequence>
<dbReference type="EMBL" id="CP100390">
    <property type="protein sequence ID" value="UZE94903.1"/>
    <property type="molecule type" value="Genomic_DNA"/>
</dbReference>